<proteinExistence type="predicted"/>
<feature type="compositionally biased region" description="Polar residues" evidence="2">
    <location>
        <begin position="122"/>
        <end position="138"/>
    </location>
</feature>
<dbReference type="EMBL" id="BPLR01008222">
    <property type="protein sequence ID" value="GIY22968.1"/>
    <property type="molecule type" value="Genomic_DNA"/>
</dbReference>
<reference evidence="4 5" key="1">
    <citation type="submission" date="2021-06" db="EMBL/GenBank/DDBJ databases">
        <title>Caerostris extrusa draft genome.</title>
        <authorList>
            <person name="Kono N."/>
            <person name="Arakawa K."/>
        </authorList>
    </citation>
    <scope>NUCLEOTIDE SEQUENCE [LARGE SCALE GENOMIC DNA]</scope>
</reference>
<dbReference type="GO" id="GO:0042302">
    <property type="term" value="F:structural constituent of cuticle"/>
    <property type="evidence" value="ECO:0007669"/>
    <property type="project" value="UniProtKB-UniRule"/>
</dbReference>
<organism evidence="4 5">
    <name type="scientific">Caerostris extrusa</name>
    <name type="common">Bark spider</name>
    <name type="synonym">Caerostris bankana</name>
    <dbReference type="NCBI Taxonomy" id="172846"/>
    <lineage>
        <taxon>Eukaryota</taxon>
        <taxon>Metazoa</taxon>
        <taxon>Ecdysozoa</taxon>
        <taxon>Arthropoda</taxon>
        <taxon>Chelicerata</taxon>
        <taxon>Arachnida</taxon>
        <taxon>Araneae</taxon>
        <taxon>Araneomorphae</taxon>
        <taxon>Entelegynae</taxon>
        <taxon>Araneoidea</taxon>
        <taxon>Araneidae</taxon>
        <taxon>Caerostris</taxon>
    </lineage>
</organism>
<feature type="signal peptide" evidence="3">
    <location>
        <begin position="1"/>
        <end position="17"/>
    </location>
</feature>
<gene>
    <name evidence="4" type="primary">AVEN_154874_1</name>
    <name evidence="4" type="ORF">CEXT_16571</name>
</gene>
<feature type="region of interest" description="Disordered" evidence="2">
    <location>
        <begin position="107"/>
        <end position="138"/>
    </location>
</feature>
<comment type="caution">
    <text evidence="4">The sequence shown here is derived from an EMBL/GenBank/DDBJ whole genome shotgun (WGS) entry which is preliminary data.</text>
</comment>
<keyword evidence="1" id="KW-0193">Cuticle</keyword>
<evidence type="ECO:0000256" key="1">
    <source>
        <dbReference type="PROSITE-ProRule" id="PRU00497"/>
    </source>
</evidence>
<feature type="chain" id="PRO_5044022599" evidence="3">
    <location>
        <begin position="18"/>
        <end position="138"/>
    </location>
</feature>
<keyword evidence="5" id="KW-1185">Reference proteome</keyword>
<dbReference type="InterPro" id="IPR000618">
    <property type="entry name" value="Insect_cuticle"/>
</dbReference>
<dbReference type="Proteomes" id="UP001054945">
    <property type="component" value="Unassembled WGS sequence"/>
</dbReference>
<dbReference type="PROSITE" id="PS51155">
    <property type="entry name" value="CHIT_BIND_RR_2"/>
    <property type="match status" value="1"/>
</dbReference>
<evidence type="ECO:0000313" key="5">
    <source>
        <dbReference type="Proteomes" id="UP001054945"/>
    </source>
</evidence>
<evidence type="ECO:0000256" key="2">
    <source>
        <dbReference type="SAM" id="MobiDB-lite"/>
    </source>
</evidence>
<accession>A0AAV4RSU2</accession>
<name>A0AAV4RSU2_CAEEX</name>
<dbReference type="AlphaFoldDB" id="A0AAV4RSU2"/>
<evidence type="ECO:0000256" key="3">
    <source>
        <dbReference type="SAM" id="SignalP"/>
    </source>
</evidence>
<keyword evidence="3" id="KW-0732">Signal</keyword>
<sequence>MVYLLAFACALIKTVSCQYQMPYPSSTKPTQPTAVKKCLPSCTLALREYRARIRRQLQIWLRYRKRTSGAKFQRKIRLADGTISGTYGVVDELGHKRVVHYSSGKTGFFSQEEPVSKAPKDISSTTSAPQLNSLGFPT</sequence>
<evidence type="ECO:0000313" key="4">
    <source>
        <dbReference type="EMBL" id="GIY22968.1"/>
    </source>
</evidence>
<protein>
    <submittedName>
        <fullName evidence="4">Uncharacterized protein</fullName>
    </submittedName>
</protein>